<accession>A0A8T8T2P7</accession>
<feature type="transmembrane region" description="Helical" evidence="2">
    <location>
        <begin position="226"/>
        <end position="256"/>
    </location>
</feature>
<gene>
    <name evidence="3" type="ORF">A4X03_0g6161</name>
</gene>
<keyword evidence="2" id="KW-1133">Transmembrane helix</keyword>
<organism evidence="3 4">
    <name type="scientific">Tilletia caries</name>
    <name type="common">wheat bunt fungus</name>
    <dbReference type="NCBI Taxonomy" id="13290"/>
    <lineage>
        <taxon>Eukaryota</taxon>
        <taxon>Fungi</taxon>
        <taxon>Dikarya</taxon>
        <taxon>Basidiomycota</taxon>
        <taxon>Ustilaginomycotina</taxon>
        <taxon>Exobasidiomycetes</taxon>
        <taxon>Tilletiales</taxon>
        <taxon>Tilletiaceae</taxon>
        <taxon>Tilletia</taxon>
    </lineage>
</organism>
<evidence type="ECO:0000313" key="3">
    <source>
        <dbReference type="EMBL" id="KAE8252442.1"/>
    </source>
</evidence>
<feature type="transmembrane region" description="Helical" evidence="2">
    <location>
        <begin position="417"/>
        <end position="435"/>
    </location>
</feature>
<dbReference type="AlphaFoldDB" id="A0A8T8T2P7"/>
<feature type="transmembrane region" description="Helical" evidence="2">
    <location>
        <begin position="29"/>
        <end position="53"/>
    </location>
</feature>
<dbReference type="EMBL" id="LWDD02001120">
    <property type="protein sequence ID" value="KAE8252442.1"/>
    <property type="molecule type" value="Genomic_DNA"/>
</dbReference>
<proteinExistence type="predicted"/>
<feature type="region of interest" description="Disordered" evidence="1">
    <location>
        <begin position="265"/>
        <end position="301"/>
    </location>
</feature>
<feature type="transmembrane region" description="Helical" evidence="2">
    <location>
        <begin position="159"/>
        <end position="178"/>
    </location>
</feature>
<reference evidence="3" key="1">
    <citation type="submission" date="2016-04" db="EMBL/GenBank/DDBJ databases">
        <authorList>
            <person name="Nguyen H.D."/>
            <person name="Kesanakurti P."/>
            <person name="Cullis J."/>
            <person name="Levesque C.A."/>
            <person name="Hambleton S."/>
        </authorList>
    </citation>
    <scope>NUCLEOTIDE SEQUENCE</scope>
    <source>
        <strain evidence="3">DAOMC 238032</strain>
    </source>
</reference>
<feature type="transmembrane region" description="Helical" evidence="2">
    <location>
        <begin position="74"/>
        <end position="98"/>
    </location>
</feature>
<feature type="compositionally biased region" description="Basic and acidic residues" evidence="1">
    <location>
        <begin position="265"/>
        <end position="276"/>
    </location>
</feature>
<name>A0A8T8T2P7_9BASI</name>
<protein>
    <submittedName>
        <fullName evidence="3">Uncharacterized protein</fullName>
    </submittedName>
</protein>
<evidence type="ECO:0000256" key="2">
    <source>
        <dbReference type="SAM" id="Phobius"/>
    </source>
</evidence>
<comment type="caution">
    <text evidence="3">The sequence shown here is derived from an EMBL/GenBank/DDBJ whole genome shotgun (WGS) entry which is preliminary data.</text>
</comment>
<keyword evidence="2" id="KW-0472">Membrane</keyword>
<reference evidence="3" key="2">
    <citation type="journal article" date="2019" name="IMA Fungus">
        <title>Genome sequencing and comparison of five Tilletia species to identify candidate genes for the detection of regulated species infecting wheat.</title>
        <authorList>
            <person name="Nguyen H.D.T."/>
            <person name="Sultana T."/>
            <person name="Kesanakurti P."/>
            <person name="Hambleton S."/>
        </authorList>
    </citation>
    <scope>NUCLEOTIDE SEQUENCE</scope>
    <source>
        <strain evidence="3">DAOMC 238032</strain>
    </source>
</reference>
<feature type="transmembrane region" description="Helical" evidence="2">
    <location>
        <begin position="371"/>
        <end position="397"/>
    </location>
</feature>
<evidence type="ECO:0000256" key="1">
    <source>
        <dbReference type="SAM" id="MobiDB-lite"/>
    </source>
</evidence>
<evidence type="ECO:0000313" key="4">
    <source>
        <dbReference type="Proteomes" id="UP000077671"/>
    </source>
</evidence>
<sequence length="471" mass="52904">MPNFTTVDQVSNFVDGSILWQHSRGANAFIIFAAVYFITILVILSVMIMQMIYHRSWWVFRIVLRGHSKIIIPNVHNSWILFIAPFVWILVGSLIAHIVGDARAEPVPNAGLWITTMWTPVAFAIWYQTWAITAARVNTGTTSFEKVIGRSVTRRIPSWLGNIVCLLLPAGPSLVGMIPGVTSNTFLERARHGWYHWHSSYDGMPDLTRDMLVDAQNIFHASIHGSYYLCISLLIWGIWCFVFGVAYTFAACLLIMELADHLKVKSRDPPPREPETAMRTLPVHHSKDDRTTRQPSQREGVSEWLAISSATSDSVLNGTSGGRMNEQNRGLIQSQLFTDQERIQDLSGSFFPPIAPSKTIVRLPTSQAERVLFYFTIQSASVVLSCFALLGVCLFMVIHTYPAAEANMVEPTEMVDYIVVSITIMLAGTASFISVTHNTFEASFAALVYTRRPDQGNLNEDEHRNNFLDMN</sequence>
<keyword evidence="2" id="KW-0812">Transmembrane</keyword>
<dbReference type="Proteomes" id="UP000077671">
    <property type="component" value="Unassembled WGS sequence"/>
</dbReference>
<feature type="transmembrane region" description="Helical" evidence="2">
    <location>
        <begin position="110"/>
        <end position="127"/>
    </location>
</feature>